<sequence length="505" mass="54077">MRPSPTCSEVRSVATIHSIVPACAVLVPLAAAVLILLSRRHEKIREGWTILAAAANFLIVLSLLPQVLAGDRVACTLIELLPGLDMAFRVDAFGMIFALVASGLWIVTSIYSIGYMRALREHALTRYFFSFAVAIAAALGIAFSANLVTMFIFYEILTISTYPLVAHTETEEARKAGRKYLAYLITAGVFFLFSVILTYFLTGTTDFQPGGILAGTGPVILQQILFVTFLIGFAKAAWMPLHGWLPSAMVAPAPVSALLHAVAVVKAGVFGIVRVVCYVYGIELTAEIGMGTLLAVIAGATIITGSLLALQQDNLKQRLAYSTVSQLSYILLGVALLTPMGITGAMLHVPFHAFMKITLFFCAGALIVAAGVEYVSDMKGIGRRMPVTMLMFSIGAIGICSLPPVCGIISKWYLVLGAMQAHNLAAFLVLITSSVLNILYFFPIIHTAFFEEPESGREGVREAPLSMLVPLAITAVGSVLLFLAPDVAFLRLVEVAIGELTGVLP</sequence>
<feature type="transmembrane region" description="Helical" evidence="5">
    <location>
        <begin position="92"/>
        <end position="115"/>
    </location>
</feature>
<comment type="caution">
    <text evidence="8">The sequence shown here is derived from an EMBL/GenBank/DDBJ whole genome shotgun (WGS) entry which is preliminary data.</text>
</comment>
<keyword evidence="4 5" id="KW-0472">Membrane</keyword>
<feature type="domain" description="NADH-Ubiquinone oxidoreductase (complex I) chain 5 N-terminal" evidence="7">
    <location>
        <begin position="84"/>
        <end position="128"/>
    </location>
</feature>
<feature type="domain" description="NADH:quinone oxidoreductase/Mrp antiporter transmembrane" evidence="6">
    <location>
        <begin position="144"/>
        <end position="436"/>
    </location>
</feature>
<feature type="transmembrane region" description="Helical" evidence="5">
    <location>
        <begin position="288"/>
        <end position="310"/>
    </location>
</feature>
<dbReference type="Pfam" id="PF00361">
    <property type="entry name" value="Proton_antipo_M"/>
    <property type="match status" value="1"/>
</dbReference>
<dbReference type="InterPro" id="IPR050616">
    <property type="entry name" value="CPA3_Na-H_Antiporter_A"/>
</dbReference>
<dbReference type="PANTHER" id="PTHR43373">
    <property type="entry name" value="NA(+)/H(+) ANTIPORTER SUBUNIT"/>
    <property type="match status" value="1"/>
</dbReference>
<evidence type="ECO:0000313" key="8">
    <source>
        <dbReference type="EMBL" id="MCT8337891.1"/>
    </source>
</evidence>
<proteinExistence type="predicted"/>
<comment type="subcellular location">
    <subcellularLocation>
        <location evidence="1">Membrane</location>
        <topology evidence="1">Multi-pass membrane protein</topology>
    </subcellularLocation>
</comment>
<evidence type="ECO:0000256" key="5">
    <source>
        <dbReference type="SAM" id="Phobius"/>
    </source>
</evidence>
<gene>
    <name evidence="8" type="ORF">FKB36_10445</name>
</gene>
<feature type="transmembrane region" description="Helical" evidence="5">
    <location>
        <begin position="180"/>
        <end position="200"/>
    </location>
</feature>
<name>A0A9E4ZPC4_9EURY</name>
<feature type="transmembrane region" description="Helical" evidence="5">
    <location>
        <begin position="48"/>
        <end position="68"/>
    </location>
</feature>
<dbReference type="AlphaFoldDB" id="A0A9E4ZPC4"/>
<evidence type="ECO:0000259" key="7">
    <source>
        <dbReference type="Pfam" id="PF00662"/>
    </source>
</evidence>
<feature type="transmembrane region" description="Helical" evidence="5">
    <location>
        <begin position="151"/>
        <end position="168"/>
    </location>
</feature>
<dbReference type="Proteomes" id="UP001065682">
    <property type="component" value="Unassembled WGS sequence"/>
</dbReference>
<evidence type="ECO:0000256" key="2">
    <source>
        <dbReference type="ARBA" id="ARBA00022692"/>
    </source>
</evidence>
<feature type="transmembrane region" description="Helical" evidence="5">
    <location>
        <begin position="220"/>
        <end position="238"/>
    </location>
</feature>
<evidence type="ECO:0000259" key="6">
    <source>
        <dbReference type="Pfam" id="PF00361"/>
    </source>
</evidence>
<evidence type="ECO:0000256" key="1">
    <source>
        <dbReference type="ARBA" id="ARBA00004141"/>
    </source>
</evidence>
<feature type="transmembrane region" description="Helical" evidence="5">
    <location>
        <begin position="12"/>
        <end position="36"/>
    </location>
</feature>
<organism evidence="8 9">
    <name type="scientific">Methanoculleus formosensis</name>
    <dbReference type="NCBI Taxonomy" id="2590886"/>
    <lineage>
        <taxon>Archaea</taxon>
        <taxon>Methanobacteriati</taxon>
        <taxon>Methanobacteriota</taxon>
        <taxon>Stenosarchaea group</taxon>
        <taxon>Methanomicrobia</taxon>
        <taxon>Methanomicrobiales</taxon>
        <taxon>Methanomicrobiaceae</taxon>
        <taxon>Methanoculleus</taxon>
    </lineage>
</organism>
<protein>
    <submittedName>
        <fullName evidence="8">Monovalent cation/H+ antiporter subunit D family protein</fullName>
    </submittedName>
</protein>
<feature type="transmembrane region" description="Helical" evidence="5">
    <location>
        <begin position="127"/>
        <end position="145"/>
    </location>
</feature>
<evidence type="ECO:0000256" key="3">
    <source>
        <dbReference type="ARBA" id="ARBA00022989"/>
    </source>
</evidence>
<feature type="transmembrane region" description="Helical" evidence="5">
    <location>
        <begin position="330"/>
        <end position="351"/>
    </location>
</feature>
<dbReference type="Pfam" id="PF00662">
    <property type="entry name" value="Proton_antipo_N"/>
    <property type="match status" value="1"/>
</dbReference>
<feature type="transmembrane region" description="Helical" evidence="5">
    <location>
        <begin position="357"/>
        <end position="375"/>
    </location>
</feature>
<keyword evidence="3 5" id="KW-1133">Transmembrane helix</keyword>
<feature type="transmembrane region" description="Helical" evidence="5">
    <location>
        <begin position="387"/>
        <end position="413"/>
    </location>
</feature>
<dbReference type="InterPro" id="IPR001750">
    <property type="entry name" value="ND/Mrp_TM"/>
</dbReference>
<evidence type="ECO:0000256" key="4">
    <source>
        <dbReference type="ARBA" id="ARBA00023136"/>
    </source>
</evidence>
<feature type="transmembrane region" description="Helical" evidence="5">
    <location>
        <begin position="465"/>
        <end position="484"/>
    </location>
</feature>
<dbReference type="PRINTS" id="PR01434">
    <property type="entry name" value="NADHDHGNASE5"/>
</dbReference>
<dbReference type="GO" id="GO:0016020">
    <property type="term" value="C:membrane"/>
    <property type="evidence" value="ECO:0007669"/>
    <property type="project" value="UniProtKB-SubCell"/>
</dbReference>
<dbReference type="EMBL" id="VHLL01000006">
    <property type="protein sequence ID" value="MCT8337891.1"/>
    <property type="molecule type" value="Genomic_DNA"/>
</dbReference>
<dbReference type="PANTHER" id="PTHR43373:SF1">
    <property type="entry name" value="NA(+)_H(+) ANTIPORTER SUBUNIT A"/>
    <property type="match status" value="1"/>
</dbReference>
<reference evidence="8" key="1">
    <citation type="submission" date="2019-06" db="EMBL/GenBank/DDBJ databases">
        <title>Methanoculleus strain from Tamsui River, Taipei, Taiwan.</title>
        <authorList>
            <person name="You Y.-T."/>
            <person name="Chen S.-C."/>
            <person name="Lai S.-J."/>
            <person name="Lee Y.-C."/>
            <person name="Lai M.-C."/>
        </authorList>
    </citation>
    <scope>NUCLEOTIDE SEQUENCE</scope>
    <source>
        <strain evidence="8">Afa-1</strain>
    </source>
</reference>
<accession>A0A9E4ZPC4</accession>
<dbReference type="InterPro" id="IPR001516">
    <property type="entry name" value="Proton_antipo_N"/>
</dbReference>
<feature type="transmembrane region" description="Helical" evidence="5">
    <location>
        <begin position="425"/>
        <end position="445"/>
    </location>
</feature>
<keyword evidence="2 5" id="KW-0812">Transmembrane</keyword>
<keyword evidence="9" id="KW-1185">Reference proteome</keyword>
<evidence type="ECO:0000313" key="9">
    <source>
        <dbReference type="Proteomes" id="UP001065682"/>
    </source>
</evidence>